<dbReference type="PROSITE" id="PS51318">
    <property type="entry name" value="TAT"/>
    <property type="match status" value="1"/>
</dbReference>
<evidence type="ECO:0000259" key="2">
    <source>
        <dbReference type="Pfam" id="PF01261"/>
    </source>
</evidence>
<evidence type="ECO:0000313" key="4">
    <source>
        <dbReference type="Proteomes" id="UP000505355"/>
    </source>
</evidence>
<feature type="signal peptide" evidence="1">
    <location>
        <begin position="1"/>
        <end position="28"/>
    </location>
</feature>
<dbReference type="RefSeq" id="WP_173415383.1">
    <property type="nucleotide sequence ID" value="NZ_CP054139.1"/>
</dbReference>
<protein>
    <submittedName>
        <fullName evidence="3">Sugar phosphate isomerase/epimerase</fullName>
    </submittedName>
</protein>
<dbReference type="PANTHER" id="PTHR12110">
    <property type="entry name" value="HYDROXYPYRUVATE ISOMERASE"/>
    <property type="match status" value="1"/>
</dbReference>
<dbReference type="InterPro" id="IPR006311">
    <property type="entry name" value="TAT_signal"/>
</dbReference>
<dbReference type="GO" id="GO:0016853">
    <property type="term" value="F:isomerase activity"/>
    <property type="evidence" value="ECO:0007669"/>
    <property type="project" value="UniProtKB-KW"/>
</dbReference>
<sequence>MDHLSRRRFISNGAVAAGALLLSNKLFAARSVDRPDKPNSVVGGVLIGVTTYSFIRMKITAEDMLQYCLDCNLSGVELRGDAAEFSAGAPKRAAGQSADDYNKALAEWRASVSMDKFKAIRKLYNDAGVTIYAYKPLAFGVNNTDEEINYAFNAAKALGATHCNCEMPATDAQTKRIGDIATQHKMRVGYHAHTQATPTLWDTAMAQSAYNCINLDIGHYVAGNNPSPVDFILKHHDRITSMHIKDRKVNNGPNMEWGQGDTPIKEVLLLLKNKHYKFPATIELEYKIPAGSDDVKEVAKCRQYAAAILSA</sequence>
<feature type="chain" id="PRO_5028830728" evidence="1">
    <location>
        <begin position="29"/>
        <end position="311"/>
    </location>
</feature>
<dbReference type="Pfam" id="PF01261">
    <property type="entry name" value="AP_endonuc_2"/>
    <property type="match status" value="1"/>
</dbReference>
<dbReference type="InterPro" id="IPR050312">
    <property type="entry name" value="IolE/XylAMocC-like"/>
</dbReference>
<keyword evidence="1" id="KW-0732">Signal</keyword>
<proteinExistence type="predicted"/>
<keyword evidence="4" id="KW-1185">Reference proteome</keyword>
<dbReference type="InterPro" id="IPR036237">
    <property type="entry name" value="Xyl_isomerase-like_sf"/>
</dbReference>
<organism evidence="3 4">
    <name type="scientific">Mucilaginibacter mali</name>
    <dbReference type="NCBI Taxonomy" id="2740462"/>
    <lineage>
        <taxon>Bacteria</taxon>
        <taxon>Pseudomonadati</taxon>
        <taxon>Bacteroidota</taxon>
        <taxon>Sphingobacteriia</taxon>
        <taxon>Sphingobacteriales</taxon>
        <taxon>Sphingobacteriaceae</taxon>
        <taxon>Mucilaginibacter</taxon>
    </lineage>
</organism>
<evidence type="ECO:0000313" key="3">
    <source>
        <dbReference type="EMBL" id="QKJ30711.1"/>
    </source>
</evidence>
<evidence type="ECO:0000256" key="1">
    <source>
        <dbReference type="SAM" id="SignalP"/>
    </source>
</evidence>
<dbReference type="EMBL" id="CP054139">
    <property type="protein sequence ID" value="QKJ30711.1"/>
    <property type="molecule type" value="Genomic_DNA"/>
</dbReference>
<dbReference type="InterPro" id="IPR013022">
    <property type="entry name" value="Xyl_isomerase-like_TIM-brl"/>
</dbReference>
<keyword evidence="3" id="KW-0413">Isomerase</keyword>
<dbReference type="Proteomes" id="UP000505355">
    <property type="component" value="Chromosome"/>
</dbReference>
<gene>
    <name evidence="3" type="ORF">HQ865_13425</name>
</gene>
<accession>A0A7D4Q8G7</accession>
<name>A0A7D4Q8G7_9SPHI</name>
<feature type="domain" description="Xylose isomerase-like TIM barrel" evidence="2">
    <location>
        <begin position="109"/>
        <end position="290"/>
    </location>
</feature>
<dbReference type="AlphaFoldDB" id="A0A7D4Q8G7"/>
<dbReference type="SUPFAM" id="SSF51658">
    <property type="entry name" value="Xylose isomerase-like"/>
    <property type="match status" value="1"/>
</dbReference>
<reference evidence="3 4" key="1">
    <citation type="submission" date="2020-05" db="EMBL/GenBank/DDBJ databases">
        <title>Mucilaginibacter mali sp. nov.</title>
        <authorList>
            <person name="Kim H.S."/>
            <person name="Lee K.C."/>
            <person name="Suh M.K."/>
            <person name="Kim J.-S."/>
            <person name="Han K.-I."/>
            <person name="Eom M.K."/>
            <person name="Shin Y.K."/>
            <person name="Lee J.-S."/>
        </authorList>
    </citation>
    <scope>NUCLEOTIDE SEQUENCE [LARGE SCALE GENOMIC DNA]</scope>
    <source>
        <strain evidence="3 4">G2-14</strain>
    </source>
</reference>
<dbReference type="Gene3D" id="3.20.20.150">
    <property type="entry name" value="Divalent-metal-dependent TIM barrel enzymes"/>
    <property type="match status" value="1"/>
</dbReference>
<dbReference type="KEGG" id="mmab:HQ865_13425"/>